<dbReference type="AlphaFoldDB" id="A0A8C5N7A9"/>
<reference evidence="7" key="1">
    <citation type="submission" date="2020-06" db="EMBL/GenBank/DDBJ databases">
        <authorList>
            <consortium name="Wellcome Sanger Institute Data Sharing"/>
        </authorList>
    </citation>
    <scope>NUCLEOTIDE SEQUENCE [LARGE SCALE GENOMIC DNA]</scope>
</reference>
<protein>
    <submittedName>
        <fullName evidence="7">Uncharacterized protein</fullName>
    </submittedName>
</protein>
<dbReference type="Ensembl" id="ENSGWIT00000037358.1">
    <property type="protein sequence ID" value="ENSGWIP00000034272.1"/>
    <property type="gene ID" value="ENSGWIG00000017716.1"/>
</dbReference>
<dbReference type="GO" id="GO:0001836">
    <property type="term" value="P:release of cytochrome c from mitochondria"/>
    <property type="evidence" value="ECO:0007669"/>
    <property type="project" value="TreeGrafter"/>
</dbReference>
<evidence type="ECO:0000256" key="5">
    <source>
        <dbReference type="ARBA" id="ARBA00023136"/>
    </source>
</evidence>
<feature type="transmembrane region" description="Helical" evidence="6">
    <location>
        <begin position="12"/>
        <end position="37"/>
    </location>
</feature>
<name>A0A8C5N7A9_GOUWI</name>
<dbReference type="Gene3D" id="6.10.110.10">
    <property type="match status" value="1"/>
</dbReference>
<evidence type="ECO:0000256" key="3">
    <source>
        <dbReference type="ARBA" id="ARBA00022692"/>
    </source>
</evidence>
<dbReference type="GO" id="GO:0097193">
    <property type="term" value="P:intrinsic apoptotic signaling pathway"/>
    <property type="evidence" value="ECO:0007669"/>
    <property type="project" value="TreeGrafter"/>
</dbReference>
<dbReference type="PANTHER" id="PTHR16932">
    <property type="entry name" value="INTERFERON ALPHA-INDUCIBLE PROTEIN 27"/>
    <property type="match status" value="1"/>
</dbReference>
<dbReference type="GO" id="GO:0031966">
    <property type="term" value="C:mitochondrial membrane"/>
    <property type="evidence" value="ECO:0007669"/>
    <property type="project" value="TreeGrafter"/>
</dbReference>
<proteinExistence type="inferred from homology"/>
<keyword evidence="4 6" id="KW-1133">Transmembrane helix</keyword>
<evidence type="ECO:0000313" key="8">
    <source>
        <dbReference type="Proteomes" id="UP000694680"/>
    </source>
</evidence>
<keyword evidence="3 6" id="KW-0812">Transmembrane</keyword>
<keyword evidence="8" id="KW-1185">Reference proteome</keyword>
<keyword evidence="5 6" id="KW-0472">Membrane</keyword>
<dbReference type="InterPro" id="IPR009311">
    <property type="entry name" value="IFI6/IFI27-like"/>
</dbReference>
<reference evidence="7" key="2">
    <citation type="submission" date="2025-08" db="UniProtKB">
        <authorList>
            <consortium name="Ensembl"/>
        </authorList>
    </citation>
    <scope>IDENTIFICATION</scope>
</reference>
<sequence>YPYLTFRKICAIGAVGSVVAAPFVLGALGFTSAGIAAGSFAASMMSSAAIANGGGVAAGSLVALLQSAGTLVSLVSSCQIIQSRVTTKNTGTHHTHKKKNYFQTSQCRF</sequence>
<accession>A0A8C5N7A9</accession>
<comment type="subcellular location">
    <subcellularLocation>
        <location evidence="1">Membrane</location>
        <topology evidence="1">Multi-pass membrane protein</topology>
    </subcellularLocation>
</comment>
<dbReference type="PANTHER" id="PTHR16932:SF18">
    <property type="entry name" value="INTERFERON, ALPHA-INDUCIBLE PROTEIN 27-LIKE 2"/>
    <property type="match status" value="1"/>
</dbReference>
<dbReference type="InterPro" id="IPR038213">
    <property type="entry name" value="IFI6/IFI27-like_sf"/>
</dbReference>
<comment type="similarity">
    <text evidence="2">Belongs to the IFI6/IFI27 family.</text>
</comment>
<dbReference type="Pfam" id="PF06140">
    <property type="entry name" value="Ifi-6-16"/>
    <property type="match status" value="1"/>
</dbReference>
<evidence type="ECO:0000256" key="2">
    <source>
        <dbReference type="ARBA" id="ARBA00007262"/>
    </source>
</evidence>
<evidence type="ECO:0000313" key="7">
    <source>
        <dbReference type="Ensembl" id="ENSGWIP00000034272.1"/>
    </source>
</evidence>
<dbReference type="Proteomes" id="UP000694680">
    <property type="component" value="Chromosome 22"/>
</dbReference>
<evidence type="ECO:0000256" key="6">
    <source>
        <dbReference type="SAM" id="Phobius"/>
    </source>
</evidence>
<organism evidence="7 8">
    <name type="scientific">Gouania willdenowi</name>
    <name type="common">Blunt-snouted clingfish</name>
    <name type="synonym">Lepadogaster willdenowi</name>
    <dbReference type="NCBI Taxonomy" id="441366"/>
    <lineage>
        <taxon>Eukaryota</taxon>
        <taxon>Metazoa</taxon>
        <taxon>Chordata</taxon>
        <taxon>Craniata</taxon>
        <taxon>Vertebrata</taxon>
        <taxon>Euteleostomi</taxon>
        <taxon>Actinopterygii</taxon>
        <taxon>Neopterygii</taxon>
        <taxon>Teleostei</taxon>
        <taxon>Neoteleostei</taxon>
        <taxon>Acanthomorphata</taxon>
        <taxon>Ovalentaria</taxon>
        <taxon>Blenniimorphae</taxon>
        <taxon>Blenniiformes</taxon>
        <taxon>Gobiesocoidei</taxon>
        <taxon>Gobiesocidae</taxon>
        <taxon>Gobiesocinae</taxon>
        <taxon>Gouania</taxon>
    </lineage>
</organism>
<feature type="transmembrane region" description="Helical" evidence="6">
    <location>
        <begin position="49"/>
        <end position="75"/>
    </location>
</feature>
<evidence type="ECO:0000256" key="4">
    <source>
        <dbReference type="ARBA" id="ARBA00022989"/>
    </source>
</evidence>
<reference evidence="7" key="3">
    <citation type="submission" date="2025-09" db="UniProtKB">
        <authorList>
            <consortium name="Ensembl"/>
        </authorList>
    </citation>
    <scope>IDENTIFICATION</scope>
</reference>
<evidence type="ECO:0000256" key="1">
    <source>
        <dbReference type="ARBA" id="ARBA00004141"/>
    </source>
</evidence>